<dbReference type="SMART" id="SM00829">
    <property type="entry name" value="PKS_ER"/>
    <property type="match status" value="1"/>
</dbReference>
<dbReference type="GO" id="GO:0008270">
    <property type="term" value="F:zinc ion binding"/>
    <property type="evidence" value="ECO:0007669"/>
    <property type="project" value="InterPro"/>
</dbReference>
<evidence type="ECO:0000313" key="4">
    <source>
        <dbReference type="Proteomes" id="UP000620104"/>
    </source>
</evidence>
<dbReference type="InterPro" id="IPR020843">
    <property type="entry name" value="ER"/>
</dbReference>
<dbReference type="InterPro" id="IPR002364">
    <property type="entry name" value="Quin_OxRdtase/zeta-crystal_CS"/>
</dbReference>
<protein>
    <recommendedName>
        <fullName evidence="2">Enoyl reductase (ER) domain-containing protein</fullName>
    </recommendedName>
</protein>
<dbReference type="PANTHER" id="PTHR11695">
    <property type="entry name" value="ALCOHOL DEHYDROGENASE RELATED"/>
    <property type="match status" value="1"/>
</dbReference>
<name>A0A8H3TNK0_9TREE</name>
<dbReference type="InterPro" id="IPR050700">
    <property type="entry name" value="YIM1/Zinc_Alcohol_DH_Fams"/>
</dbReference>
<dbReference type="InterPro" id="IPR011032">
    <property type="entry name" value="GroES-like_sf"/>
</dbReference>
<dbReference type="Gene3D" id="3.90.180.10">
    <property type="entry name" value="Medium-chain alcohol dehydrogenases, catalytic domain"/>
    <property type="match status" value="1"/>
</dbReference>
<evidence type="ECO:0000259" key="2">
    <source>
        <dbReference type="SMART" id="SM00829"/>
    </source>
</evidence>
<dbReference type="SUPFAM" id="SSF50129">
    <property type="entry name" value="GroES-like"/>
    <property type="match status" value="1"/>
</dbReference>
<dbReference type="GO" id="GO:0005739">
    <property type="term" value="C:mitochondrion"/>
    <property type="evidence" value="ECO:0007669"/>
    <property type="project" value="TreeGrafter"/>
</dbReference>
<dbReference type="CDD" id="cd08267">
    <property type="entry name" value="MDR1"/>
    <property type="match status" value="1"/>
</dbReference>
<reference evidence="3" key="1">
    <citation type="submission" date="2020-07" db="EMBL/GenBank/DDBJ databases">
        <title>Draft Genome Sequence of a Deep-Sea Yeast, Naganishia (Cryptococcus) liquefaciens strain N6.</title>
        <authorList>
            <person name="Han Y.W."/>
            <person name="Kajitani R."/>
            <person name="Morimoto H."/>
            <person name="Parhat M."/>
            <person name="Tsubouchi H."/>
            <person name="Bakenova O."/>
            <person name="Ogata M."/>
            <person name="Argunhan B."/>
            <person name="Aoki R."/>
            <person name="Kajiwara S."/>
            <person name="Itoh T."/>
            <person name="Iwasaki H."/>
        </authorList>
    </citation>
    <scope>NUCLEOTIDE SEQUENCE</scope>
    <source>
        <strain evidence="3">N6</strain>
    </source>
</reference>
<evidence type="ECO:0000313" key="3">
    <source>
        <dbReference type="EMBL" id="GHJ84063.1"/>
    </source>
</evidence>
<dbReference type="EMBL" id="BLZA01000005">
    <property type="protein sequence ID" value="GHJ84063.1"/>
    <property type="molecule type" value="Genomic_DNA"/>
</dbReference>
<accession>A0A8H3TNK0</accession>
<dbReference type="PANTHER" id="PTHR11695:SF294">
    <property type="entry name" value="RETICULON-4-INTERACTING PROTEIN 1, MITOCHONDRIAL"/>
    <property type="match status" value="1"/>
</dbReference>
<proteinExistence type="predicted"/>
<gene>
    <name evidence="3" type="ORF">NliqN6_0465</name>
</gene>
<dbReference type="SUPFAM" id="SSF51735">
    <property type="entry name" value="NAD(P)-binding Rossmann-fold domains"/>
    <property type="match status" value="1"/>
</dbReference>
<dbReference type="Pfam" id="PF13602">
    <property type="entry name" value="ADH_zinc_N_2"/>
    <property type="match status" value="1"/>
</dbReference>
<keyword evidence="1" id="KW-0560">Oxidoreductase</keyword>
<organism evidence="3 4">
    <name type="scientific">Naganishia liquefaciens</name>
    <dbReference type="NCBI Taxonomy" id="104408"/>
    <lineage>
        <taxon>Eukaryota</taxon>
        <taxon>Fungi</taxon>
        <taxon>Dikarya</taxon>
        <taxon>Basidiomycota</taxon>
        <taxon>Agaricomycotina</taxon>
        <taxon>Tremellomycetes</taxon>
        <taxon>Filobasidiales</taxon>
        <taxon>Filobasidiaceae</taxon>
        <taxon>Naganishia</taxon>
    </lineage>
</organism>
<feature type="domain" description="Enoyl reductase (ER)" evidence="2">
    <location>
        <begin position="15"/>
        <end position="374"/>
    </location>
</feature>
<keyword evidence="4" id="KW-1185">Reference proteome</keyword>
<dbReference type="AlphaFoldDB" id="A0A8H3TNK0"/>
<comment type="caution">
    <text evidence="3">The sequence shown here is derived from an EMBL/GenBank/DDBJ whole genome shotgun (WGS) entry which is preliminary data.</text>
</comment>
<dbReference type="Proteomes" id="UP000620104">
    <property type="component" value="Unassembled WGS sequence"/>
</dbReference>
<dbReference type="GO" id="GO:0016491">
    <property type="term" value="F:oxidoreductase activity"/>
    <property type="evidence" value="ECO:0007669"/>
    <property type="project" value="UniProtKB-KW"/>
</dbReference>
<sequence>MRMPVNKAFQFTEGGPLSKTLKLVQSPIPEPQPEEIVVNISAAALNPVDVQLSSSSDKVLAMMDVKPASPTNPKVPGMDFSGKVHAIGSNVDKTRFNVGDEVFGLAMDITGKGTMQQYLAMTPAPPGDEQGSHVIIKKPEHLTPIQAAALPLVYSTIYTGFVHHGHLTYPSEATHNQAASTSTLGKGKSVLILGGSGGTGSMAIQFAKQIPEVGGRIVTSCSGKNADFVKQLGAVEVIDYTKQAVVEAALNSQYAPFDLVFDCVGGADFIPHLDKLLVNDSEDPKRGMYVTIVGDKTSRDSMGGPITNELNPAQKQRGNYVCMMLEASTAQFETMYTFLERGGQVFIDSTFGFNEVPQAYARLESARAVGKVVVDFSK</sequence>
<dbReference type="Pfam" id="PF08240">
    <property type="entry name" value="ADH_N"/>
    <property type="match status" value="1"/>
</dbReference>
<dbReference type="InterPro" id="IPR036291">
    <property type="entry name" value="NAD(P)-bd_dom_sf"/>
</dbReference>
<evidence type="ECO:0000256" key="1">
    <source>
        <dbReference type="ARBA" id="ARBA00023002"/>
    </source>
</evidence>
<dbReference type="Gene3D" id="3.40.50.720">
    <property type="entry name" value="NAD(P)-binding Rossmann-like Domain"/>
    <property type="match status" value="1"/>
</dbReference>
<dbReference type="OrthoDB" id="3509362at2759"/>
<dbReference type="PROSITE" id="PS01162">
    <property type="entry name" value="QOR_ZETA_CRYSTAL"/>
    <property type="match status" value="1"/>
</dbReference>
<dbReference type="InterPro" id="IPR013154">
    <property type="entry name" value="ADH-like_N"/>
</dbReference>